<feature type="region of interest" description="Disordered" evidence="1">
    <location>
        <begin position="195"/>
        <end position="254"/>
    </location>
</feature>
<keyword evidence="2" id="KW-1185">Reference proteome</keyword>
<feature type="region of interest" description="Disordered" evidence="1">
    <location>
        <begin position="147"/>
        <end position="176"/>
    </location>
</feature>
<dbReference type="Gene3D" id="2.40.50.140">
    <property type="entry name" value="Nucleic acid-binding proteins"/>
    <property type="match status" value="1"/>
</dbReference>
<organism evidence="2 3">
    <name type="scientific">Haemonchus contortus</name>
    <name type="common">Barber pole worm</name>
    <dbReference type="NCBI Taxonomy" id="6289"/>
    <lineage>
        <taxon>Eukaryota</taxon>
        <taxon>Metazoa</taxon>
        <taxon>Ecdysozoa</taxon>
        <taxon>Nematoda</taxon>
        <taxon>Chromadorea</taxon>
        <taxon>Rhabditida</taxon>
        <taxon>Rhabditina</taxon>
        <taxon>Rhabditomorpha</taxon>
        <taxon>Strongyloidea</taxon>
        <taxon>Trichostrongylidae</taxon>
        <taxon>Haemonchus</taxon>
    </lineage>
</organism>
<name>A0A7I5E6K3_HAECO</name>
<dbReference type="OrthoDB" id="5837223at2759"/>
<reference evidence="3" key="1">
    <citation type="submission" date="2020-12" db="UniProtKB">
        <authorList>
            <consortium name="WormBaseParasite"/>
        </authorList>
    </citation>
    <scope>IDENTIFICATION</scope>
    <source>
        <strain evidence="3">MHco3</strain>
    </source>
</reference>
<proteinExistence type="predicted"/>
<accession>A0A7I5E6K3</accession>
<protein>
    <submittedName>
        <fullName evidence="3">RecQ-mediated genome instability protein 2</fullName>
    </submittedName>
</protein>
<evidence type="ECO:0000256" key="1">
    <source>
        <dbReference type="SAM" id="MobiDB-lite"/>
    </source>
</evidence>
<feature type="compositionally biased region" description="Low complexity" evidence="1">
    <location>
        <begin position="156"/>
        <end position="176"/>
    </location>
</feature>
<sequence>MTSPSVKVVQMDRLLLPVTINFIRSKVVEGESFLIGNKKFRKVLCVGCVESCRCVRSIGALEYVISDPAADKSAADKISVLHVDESYDVSRPVEKFPRGTLVLVPGKLVRFKGAVAIQAYSIREILCQEEYECLQMEAFLALQYHTKNPSGQTPGRRSSTGSNLRRSSSSVTPTSSVVGKRIVSPVVVTISTPKRPISSVRSSSSSNIALRKGSGDSVRPDDKRGDSGNKSGTLRESESQDSFEDSVFLKSDDN</sequence>
<dbReference type="AlphaFoldDB" id="A0A7I5E6K3"/>
<dbReference type="WBParaSite" id="HCON_00030960-00001">
    <property type="protein sequence ID" value="HCON_00030960-00001"/>
    <property type="gene ID" value="HCON_00030960"/>
</dbReference>
<dbReference type="InterPro" id="IPR012340">
    <property type="entry name" value="NA-bd_OB-fold"/>
</dbReference>
<evidence type="ECO:0000313" key="3">
    <source>
        <dbReference type="WBParaSite" id="HCON_00030960-00001"/>
    </source>
</evidence>
<dbReference type="SUPFAM" id="SSF50249">
    <property type="entry name" value="Nucleic acid-binding proteins"/>
    <property type="match status" value="1"/>
</dbReference>
<evidence type="ECO:0000313" key="2">
    <source>
        <dbReference type="Proteomes" id="UP000025227"/>
    </source>
</evidence>
<feature type="compositionally biased region" description="Basic and acidic residues" evidence="1">
    <location>
        <begin position="218"/>
        <end position="238"/>
    </location>
</feature>
<dbReference type="Proteomes" id="UP000025227">
    <property type="component" value="Unplaced"/>
</dbReference>